<dbReference type="InterPro" id="IPR028992">
    <property type="entry name" value="Hedgehog/Intein_dom"/>
</dbReference>
<name>A0A1I4K7E5_9RHOB</name>
<evidence type="ECO:0000259" key="1">
    <source>
        <dbReference type="Pfam" id="PF13403"/>
    </source>
</evidence>
<dbReference type="Pfam" id="PF17963">
    <property type="entry name" value="Big_9"/>
    <property type="match status" value="1"/>
</dbReference>
<dbReference type="RefSeq" id="WP_423227747.1">
    <property type="nucleotide sequence ID" value="NZ_FOTQ01000001.1"/>
</dbReference>
<organism evidence="2 3">
    <name type="scientific">Shimia aestuarii</name>
    <dbReference type="NCBI Taxonomy" id="254406"/>
    <lineage>
        <taxon>Bacteria</taxon>
        <taxon>Pseudomonadati</taxon>
        <taxon>Pseudomonadota</taxon>
        <taxon>Alphaproteobacteria</taxon>
        <taxon>Rhodobacterales</taxon>
        <taxon>Roseobacteraceae</taxon>
    </lineage>
</organism>
<protein>
    <submittedName>
        <fullName evidence="2">Hint domain-containing protein</fullName>
    </submittedName>
</protein>
<gene>
    <name evidence="2" type="ORF">SAMN04488042_1011346</name>
</gene>
<sequence>MAMPTASELPIDTSASAMDMAESMFGSGIEITSATYTGASAASGIYSDGDTVAPNVTPSDTGVILSTGNASAITNSSGDANTSAGTSGNMQTAGDADLNAIAGVQTYDAAIFEATFVPDGSTLTMQVVFSSEEYLEYVGSGFNDAVGIWVNGVKAELTVGDGDITINNINDASNSNLYVDNPANAEVANTEMDGFTVTLTLKAPVNPGEENTIKIGIADGGDRSYDSNLLIAGDSVQCALVAGDDDIAVGAEGEDTFDILANDSTSASGTLTITHINGQSVTAGDTITLPTGEMITLNADGTITVEMDEDIGTNVFTYTVEDADGNTDVGFVNLETTEATTPCFVAGTEILTQTGLVPVEALEPGHMILTRDNGFQPLRWIGRTTRLALGHDAPISFAAGALGNHEAVSFSPNHRILLNSPKAALLFGESEVLVKARDLVNGTTVTVQETGRPVTYVHLLFDRHEIVRGNGMDSESYHPGRETMDSFDAETREEILRLMPNMDAMMGYGYGPAARVALRRYEAEALLKVA</sequence>
<evidence type="ECO:0000313" key="2">
    <source>
        <dbReference type="EMBL" id="SFL74463.1"/>
    </source>
</evidence>
<dbReference type="NCBIfam" id="NF038133">
    <property type="entry name" value="choice_anch_L"/>
    <property type="match status" value="1"/>
</dbReference>
<dbReference type="InterPro" id="IPR049804">
    <property type="entry name" value="Choice_anch_L"/>
</dbReference>
<dbReference type="Proteomes" id="UP000199144">
    <property type="component" value="Unassembled WGS sequence"/>
</dbReference>
<keyword evidence="3" id="KW-1185">Reference proteome</keyword>
<dbReference type="InterPro" id="IPR036844">
    <property type="entry name" value="Hint_dom_sf"/>
</dbReference>
<dbReference type="AlphaFoldDB" id="A0A1I4K7E5"/>
<proteinExistence type="predicted"/>
<dbReference type="STRING" id="254406.SAMN04488042_1011346"/>
<evidence type="ECO:0000313" key="3">
    <source>
        <dbReference type="Proteomes" id="UP000199144"/>
    </source>
</evidence>
<dbReference type="Pfam" id="PF13403">
    <property type="entry name" value="Hint_2"/>
    <property type="match status" value="1"/>
</dbReference>
<dbReference type="Gene3D" id="2.170.16.10">
    <property type="entry name" value="Hedgehog/Intein (Hint) domain"/>
    <property type="match status" value="1"/>
</dbReference>
<reference evidence="2 3" key="1">
    <citation type="submission" date="2016-10" db="EMBL/GenBank/DDBJ databases">
        <authorList>
            <person name="de Groot N.N."/>
        </authorList>
    </citation>
    <scope>NUCLEOTIDE SEQUENCE [LARGE SCALE GENOMIC DNA]</scope>
    <source>
        <strain evidence="2 3">DSM 15283</strain>
    </source>
</reference>
<feature type="domain" description="Hedgehog/Intein (Hint)" evidence="1">
    <location>
        <begin position="342"/>
        <end position="480"/>
    </location>
</feature>
<dbReference type="EMBL" id="FOTQ01000001">
    <property type="protein sequence ID" value="SFL74463.1"/>
    <property type="molecule type" value="Genomic_DNA"/>
</dbReference>
<dbReference type="SUPFAM" id="SSF51294">
    <property type="entry name" value="Hedgehog/intein (Hint) domain"/>
    <property type="match status" value="1"/>
</dbReference>
<accession>A0A1I4K7E5</accession>